<dbReference type="GO" id="GO:0003677">
    <property type="term" value="F:DNA binding"/>
    <property type="evidence" value="ECO:0007669"/>
    <property type="project" value="UniProtKB-KW"/>
</dbReference>
<dbReference type="CDD" id="cd05466">
    <property type="entry name" value="PBP2_LTTR_substrate"/>
    <property type="match status" value="1"/>
</dbReference>
<dbReference type="Proteomes" id="UP001205748">
    <property type="component" value="Unassembled WGS sequence"/>
</dbReference>
<comment type="caution">
    <text evidence="6">The sequence shown here is derived from an EMBL/GenBank/DDBJ whole genome shotgun (WGS) entry which is preliminary data.</text>
</comment>
<dbReference type="PRINTS" id="PR00039">
    <property type="entry name" value="HTHLYSR"/>
</dbReference>
<keyword evidence="7" id="KW-1185">Reference proteome</keyword>
<dbReference type="InterPro" id="IPR000847">
    <property type="entry name" value="LysR_HTH_N"/>
</dbReference>
<gene>
    <name evidence="6" type="ORF">NSA47_07435</name>
</gene>
<organism evidence="6 7">
    <name type="scientific">Irregularibacter muris</name>
    <dbReference type="NCBI Taxonomy" id="1796619"/>
    <lineage>
        <taxon>Bacteria</taxon>
        <taxon>Bacillati</taxon>
        <taxon>Bacillota</taxon>
        <taxon>Clostridia</taxon>
        <taxon>Eubacteriales</taxon>
        <taxon>Eubacteriaceae</taxon>
        <taxon>Irregularibacter</taxon>
    </lineage>
</organism>
<dbReference type="GO" id="GO:0003700">
    <property type="term" value="F:DNA-binding transcription factor activity"/>
    <property type="evidence" value="ECO:0007669"/>
    <property type="project" value="InterPro"/>
</dbReference>
<dbReference type="PROSITE" id="PS50931">
    <property type="entry name" value="HTH_LYSR"/>
    <property type="match status" value="1"/>
</dbReference>
<dbReference type="Pfam" id="PF00126">
    <property type="entry name" value="HTH_1"/>
    <property type="match status" value="1"/>
</dbReference>
<dbReference type="SUPFAM" id="SSF46785">
    <property type="entry name" value="Winged helix' DNA-binding domain"/>
    <property type="match status" value="1"/>
</dbReference>
<name>A0AAE3KZ84_9FIRM</name>
<dbReference type="InterPro" id="IPR005119">
    <property type="entry name" value="LysR_subst-bd"/>
</dbReference>
<dbReference type="EMBL" id="JANKAS010000005">
    <property type="protein sequence ID" value="MCR1898815.1"/>
    <property type="molecule type" value="Genomic_DNA"/>
</dbReference>
<sequence>MVNERELLYIKAIAETKSISKAAKKLFIAQPSLSQALQKIEENIGTKLFVRNHDGMKLTLAGEKYYLTAIEILNIYNDFKNEVTYINDLKRGRITIGITNFLGTYLLPKLLPQFTQRYPGIEVYIREESSTVLENSLAEATIDFAIMHYHPFSEKKFIDYDLLYRDPILLATQRDHLLSKHASLKGNKDAYPTINIQWFRDEKFILMDKGKRIRQISDNIFHEAGIKPNICLSLKNFETARRLASTGYGIAFVPMEYTKVFKGQYETDYYFIEGIENAYWDTCIATRKDMYLSKIAQVFIQTIHEFNKKDHLL</sequence>
<dbReference type="InterPro" id="IPR050950">
    <property type="entry name" value="HTH-type_LysR_regulators"/>
</dbReference>
<dbReference type="InterPro" id="IPR036388">
    <property type="entry name" value="WH-like_DNA-bd_sf"/>
</dbReference>
<evidence type="ECO:0000256" key="2">
    <source>
        <dbReference type="ARBA" id="ARBA00023015"/>
    </source>
</evidence>
<accession>A0AAE3KZ84</accession>
<reference evidence="6" key="1">
    <citation type="submission" date="2022-07" db="EMBL/GenBank/DDBJ databases">
        <title>Enhanced cultured diversity of the mouse gut microbiota enables custom-made synthetic communities.</title>
        <authorList>
            <person name="Afrizal A."/>
        </authorList>
    </citation>
    <scope>NUCLEOTIDE SEQUENCE</scope>
    <source>
        <strain evidence="6">DSM 28593</strain>
    </source>
</reference>
<evidence type="ECO:0000313" key="7">
    <source>
        <dbReference type="Proteomes" id="UP001205748"/>
    </source>
</evidence>
<dbReference type="GO" id="GO:0005829">
    <property type="term" value="C:cytosol"/>
    <property type="evidence" value="ECO:0007669"/>
    <property type="project" value="TreeGrafter"/>
</dbReference>
<dbReference type="Gene3D" id="1.10.10.10">
    <property type="entry name" value="Winged helix-like DNA-binding domain superfamily/Winged helix DNA-binding domain"/>
    <property type="match status" value="1"/>
</dbReference>
<keyword evidence="3" id="KW-0238">DNA-binding</keyword>
<dbReference type="Pfam" id="PF03466">
    <property type="entry name" value="LysR_substrate"/>
    <property type="match status" value="1"/>
</dbReference>
<proteinExistence type="inferred from homology"/>
<dbReference type="RefSeq" id="WP_257530534.1">
    <property type="nucleotide sequence ID" value="NZ_JANKAS010000005.1"/>
</dbReference>
<evidence type="ECO:0000313" key="6">
    <source>
        <dbReference type="EMBL" id="MCR1898815.1"/>
    </source>
</evidence>
<keyword evidence="2" id="KW-0805">Transcription regulation</keyword>
<evidence type="ECO:0000259" key="5">
    <source>
        <dbReference type="PROSITE" id="PS50931"/>
    </source>
</evidence>
<dbReference type="PANTHER" id="PTHR30419">
    <property type="entry name" value="HTH-TYPE TRANSCRIPTIONAL REGULATOR YBHD"/>
    <property type="match status" value="1"/>
</dbReference>
<evidence type="ECO:0000256" key="4">
    <source>
        <dbReference type="ARBA" id="ARBA00023163"/>
    </source>
</evidence>
<dbReference type="InterPro" id="IPR036390">
    <property type="entry name" value="WH_DNA-bd_sf"/>
</dbReference>
<dbReference type="SUPFAM" id="SSF53850">
    <property type="entry name" value="Periplasmic binding protein-like II"/>
    <property type="match status" value="1"/>
</dbReference>
<protein>
    <submittedName>
        <fullName evidence="6">LysR family transcriptional regulator</fullName>
    </submittedName>
</protein>
<comment type="similarity">
    <text evidence="1">Belongs to the LysR transcriptional regulatory family.</text>
</comment>
<dbReference type="AlphaFoldDB" id="A0AAE3KZ84"/>
<evidence type="ECO:0000256" key="1">
    <source>
        <dbReference type="ARBA" id="ARBA00009437"/>
    </source>
</evidence>
<keyword evidence="4" id="KW-0804">Transcription</keyword>
<dbReference type="Gene3D" id="3.40.190.290">
    <property type="match status" value="1"/>
</dbReference>
<feature type="domain" description="HTH lysR-type" evidence="5">
    <location>
        <begin position="2"/>
        <end position="59"/>
    </location>
</feature>
<evidence type="ECO:0000256" key="3">
    <source>
        <dbReference type="ARBA" id="ARBA00023125"/>
    </source>
</evidence>